<dbReference type="EMBL" id="QGDT01000001">
    <property type="protein sequence ID" value="PWJ60380.1"/>
    <property type="molecule type" value="Genomic_DNA"/>
</dbReference>
<gene>
    <name evidence="3" type="ORF">CLV98_101564</name>
</gene>
<dbReference type="CDD" id="cd03801">
    <property type="entry name" value="GT4_PimA-like"/>
    <property type="match status" value="1"/>
</dbReference>
<name>A0A316AUL1_9BACT</name>
<dbReference type="PANTHER" id="PTHR46401:SF2">
    <property type="entry name" value="GLYCOSYLTRANSFERASE WBBK-RELATED"/>
    <property type="match status" value="1"/>
</dbReference>
<dbReference type="Proteomes" id="UP000245880">
    <property type="component" value="Unassembled WGS sequence"/>
</dbReference>
<dbReference type="RefSeq" id="WP_109672563.1">
    <property type="nucleotide sequence ID" value="NZ_QGDT01000001.1"/>
</dbReference>
<organism evidence="3 4">
    <name type="scientific">Dyadobacter jejuensis</name>
    <dbReference type="NCBI Taxonomy" id="1082580"/>
    <lineage>
        <taxon>Bacteria</taxon>
        <taxon>Pseudomonadati</taxon>
        <taxon>Bacteroidota</taxon>
        <taxon>Cytophagia</taxon>
        <taxon>Cytophagales</taxon>
        <taxon>Spirosomataceae</taxon>
        <taxon>Dyadobacter</taxon>
    </lineage>
</organism>
<feature type="domain" description="Glycosyltransferase subfamily 4-like N-terminal" evidence="2">
    <location>
        <begin position="64"/>
        <end position="144"/>
    </location>
</feature>
<dbReference type="GO" id="GO:0016757">
    <property type="term" value="F:glycosyltransferase activity"/>
    <property type="evidence" value="ECO:0007669"/>
    <property type="project" value="TreeGrafter"/>
</dbReference>
<dbReference type="InterPro" id="IPR028098">
    <property type="entry name" value="Glyco_trans_4-like_N"/>
</dbReference>
<evidence type="ECO:0000313" key="3">
    <source>
        <dbReference type="EMBL" id="PWJ60380.1"/>
    </source>
</evidence>
<dbReference type="SUPFAM" id="SSF53756">
    <property type="entry name" value="UDP-Glycosyltransferase/glycogen phosphorylase"/>
    <property type="match status" value="1"/>
</dbReference>
<evidence type="ECO:0000259" key="2">
    <source>
        <dbReference type="Pfam" id="PF13439"/>
    </source>
</evidence>
<accession>A0A316AUL1</accession>
<dbReference type="Gene3D" id="3.40.50.2000">
    <property type="entry name" value="Glycogen Phosphorylase B"/>
    <property type="match status" value="2"/>
</dbReference>
<keyword evidence="4" id="KW-1185">Reference proteome</keyword>
<reference evidence="3 4" key="1">
    <citation type="submission" date="2018-03" db="EMBL/GenBank/DDBJ databases">
        <title>Genomic Encyclopedia of Archaeal and Bacterial Type Strains, Phase II (KMG-II): from individual species to whole genera.</title>
        <authorList>
            <person name="Goeker M."/>
        </authorList>
    </citation>
    <scope>NUCLEOTIDE SEQUENCE [LARGE SCALE GENOMIC DNA]</scope>
    <source>
        <strain evidence="3 4">DSM 100346</strain>
    </source>
</reference>
<dbReference type="AlphaFoldDB" id="A0A316AUL1"/>
<comment type="caution">
    <text evidence="3">The sequence shown here is derived from an EMBL/GenBank/DDBJ whole genome shotgun (WGS) entry which is preliminary data.</text>
</comment>
<keyword evidence="1 3" id="KW-0808">Transferase</keyword>
<dbReference type="OrthoDB" id="9792269at2"/>
<dbReference type="PANTHER" id="PTHR46401">
    <property type="entry name" value="GLYCOSYLTRANSFERASE WBBK-RELATED"/>
    <property type="match status" value="1"/>
</dbReference>
<evidence type="ECO:0000313" key="4">
    <source>
        <dbReference type="Proteomes" id="UP000245880"/>
    </source>
</evidence>
<proteinExistence type="predicted"/>
<protein>
    <submittedName>
        <fullName evidence="3">Glycosyltransferase involved in cell wall biosynthesis</fullName>
    </submittedName>
</protein>
<evidence type="ECO:0000256" key="1">
    <source>
        <dbReference type="ARBA" id="ARBA00022679"/>
    </source>
</evidence>
<dbReference type="GO" id="GO:0009103">
    <property type="term" value="P:lipopolysaccharide biosynthetic process"/>
    <property type="evidence" value="ECO:0007669"/>
    <property type="project" value="TreeGrafter"/>
</dbReference>
<sequence length="366" mass="42761">MRKKLVVVQQYLSWKGHYRQYFENLMDWDHYSLYASNDKETYPRSTWIPSSFDADKPLTIWTKIKGRFWDSFRVYKFLGKQDFDVIHFIEFEPLSFLLCSAALLRDKTLVITIHSSDRLHFSSWLNNQLSSFQRWLLETALKKAVKHDAFIVTHYQCHRQRICEIVGPGYEKQVAVIQYPTPLPETLVPRAERDISNPKFLIYGQIREDKGIFEFLSDPATESLNITIAGKVVDTRLHSLPKRRNLTVIDKFLSEEEINELVDSHDYMLLPYPEAYTNGAGTFKDSLAKAMPVVCSNIPIFKEIVDAYGVGIIFSKPSDILPALAIVDEERYGALSKRCLEYAQNFDWKYMRAEYFKIYDQLKESI</sequence>
<dbReference type="Pfam" id="PF13439">
    <property type="entry name" value="Glyco_transf_4"/>
    <property type="match status" value="1"/>
</dbReference>